<dbReference type="PANTHER" id="PTHR35008">
    <property type="entry name" value="BLL4482 PROTEIN-RELATED"/>
    <property type="match status" value="1"/>
</dbReference>
<evidence type="ECO:0000256" key="13">
    <source>
        <dbReference type="SAM" id="SignalP"/>
    </source>
</evidence>
<dbReference type="EMBL" id="CP008956">
    <property type="protein sequence ID" value="QJQ02255.1"/>
    <property type="molecule type" value="Genomic_DNA"/>
</dbReference>
<feature type="binding site" description="axial binding residue" evidence="12">
    <location>
        <position position="205"/>
    </location>
    <ligand>
        <name>heme c</name>
        <dbReference type="ChEBI" id="CHEBI:61717"/>
        <label>2</label>
    </ligand>
    <ligandPart>
        <name>Fe</name>
        <dbReference type="ChEBI" id="CHEBI:18248"/>
    </ligandPart>
</feature>
<feature type="domain" description="Cytochrome c" evidence="14">
    <location>
        <begin position="186"/>
        <end position="299"/>
    </location>
</feature>
<feature type="domain" description="Cytochrome c" evidence="14">
    <location>
        <begin position="41"/>
        <end position="144"/>
    </location>
</feature>
<feature type="binding site" description="axial binding residue" evidence="12">
    <location>
        <position position="339"/>
    </location>
    <ligand>
        <name>heme c</name>
        <dbReference type="ChEBI" id="CHEBI:61717"/>
        <label>3</label>
    </ligand>
    <ligandPart>
        <name>Fe</name>
        <dbReference type="ChEBI" id="CHEBI:18248"/>
    </ligandPart>
</feature>
<evidence type="ECO:0000256" key="2">
    <source>
        <dbReference type="ARBA" id="ARBA00022448"/>
    </source>
</evidence>
<dbReference type="PANTHER" id="PTHR35008:SF8">
    <property type="entry name" value="ALCOHOL DEHYDROGENASE CYTOCHROME C SUBUNIT"/>
    <property type="match status" value="1"/>
</dbReference>
<feature type="chain" id="PRO_5026649500" evidence="13">
    <location>
        <begin position="30"/>
        <end position="447"/>
    </location>
</feature>
<dbReference type="Proteomes" id="UP000501648">
    <property type="component" value="Chromosome"/>
</dbReference>
<dbReference type="GO" id="GO:0016614">
    <property type="term" value="F:oxidoreductase activity, acting on CH-OH group of donors"/>
    <property type="evidence" value="ECO:0007669"/>
    <property type="project" value="InterPro"/>
</dbReference>
<dbReference type="Gene3D" id="1.10.760.10">
    <property type="entry name" value="Cytochrome c-like domain"/>
    <property type="match status" value="3"/>
</dbReference>
<evidence type="ECO:0000256" key="1">
    <source>
        <dbReference type="ARBA" id="ARBA00004236"/>
    </source>
</evidence>
<dbReference type="SUPFAM" id="SSF46626">
    <property type="entry name" value="Cytochrome c"/>
    <property type="match status" value="3"/>
</dbReference>
<accession>A0A6M3ZUD2</accession>
<evidence type="ECO:0000313" key="15">
    <source>
        <dbReference type="EMBL" id="QJQ02255.1"/>
    </source>
</evidence>
<feature type="binding site" description="covalent" evidence="11">
    <location>
        <position position="58"/>
    </location>
    <ligand>
        <name>heme c</name>
        <dbReference type="ChEBI" id="CHEBI:61717"/>
        <label>1</label>
    </ligand>
</feature>
<keyword evidence="5 12" id="KW-0479">Metal-binding</keyword>
<feature type="binding site" description="covalent" evidence="11">
    <location>
        <position position="204"/>
    </location>
    <ligand>
        <name>heme c</name>
        <dbReference type="ChEBI" id="CHEBI:61717"/>
        <label>2</label>
    </ligand>
</feature>
<keyword evidence="6 13" id="KW-0732">Signal</keyword>
<feature type="binding site" description="covalent" evidence="11">
    <location>
        <position position="55"/>
    </location>
    <ligand>
        <name>heme c</name>
        <dbReference type="ChEBI" id="CHEBI:61717"/>
        <label>1</label>
    </ligand>
</feature>
<dbReference type="GO" id="GO:0005886">
    <property type="term" value="C:plasma membrane"/>
    <property type="evidence" value="ECO:0007669"/>
    <property type="project" value="UniProtKB-SubCell"/>
</dbReference>
<evidence type="ECO:0000256" key="4">
    <source>
        <dbReference type="ARBA" id="ARBA00022617"/>
    </source>
</evidence>
<name>A0A6M3ZUD2_9BURK</name>
<dbReference type="InterPro" id="IPR051459">
    <property type="entry name" value="Cytochrome_c-type_DH"/>
</dbReference>
<dbReference type="InterPro" id="IPR009056">
    <property type="entry name" value="Cyt_c-like_dom"/>
</dbReference>
<comment type="subcellular location">
    <subcellularLocation>
        <location evidence="1">Cell membrane</location>
    </subcellularLocation>
</comment>
<organism evidence="15 16">
    <name type="scientific">Herbaspirillum rubrisubalbicans Os34</name>
    <dbReference type="NCBI Taxonomy" id="1235827"/>
    <lineage>
        <taxon>Bacteria</taxon>
        <taxon>Pseudomonadati</taxon>
        <taxon>Pseudomonadota</taxon>
        <taxon>Betaproteobacteria</taxon>
        <taxon>Burkholderiales</taxon>
        <taxon>Oxalobacteraceae</taxon>
        <taxon>Herbaspirillum</taxon>
    </lineage>
</organism>
<keyword evidence="10" id="KW-0472">Membrane</keyword>
<evidence type="ECO:0000256" key="10">
    <source>
        <dbReference type="ARBA" id="ARBA00023136"/>
    </source>
</evidence>
<evidence type="ECO:0000313" key="16">
    <source>
        <dbReference type="Proteomes" id="UP000501648"/>
    </source>
</evidence>
<dbReference type="InterPro" id="IPR008168">
    <property type="entry name" value="Cyt_C_IC"/>
</dbReference>
<keyword evidence="3" id="KW-1003">Cell membrane</keyword>
<keyword evidence="7" id="KW-0677">Repeat</keyword>
<dbReference type="GO" id="GO:0009055">
    <property type="term" value="F:electron transfer activity"/>
    <property type="evidence" value="ECO:0007669"/>
    <property type="project" value="InterPro"/>
</dbReference>
<evidence type="ECO:0000256" key="5">
    <source>
        <dbReference type="ARBA" id="ARBA00022723"/>
    </source>
</evidence>
<dbReference type="PRINTS" id="PR00605">
    <property type="entry name" value="CYTCHROMECIC"/>
</dbReference>
<evidence type="ECO:0000256" key="12">
    <source>
        <dbReference type="PIRSR" id="PIRSR000018-51"/>
    </source>
</evidence>
<dbReference type="GO" id="GO:0020037">
    <property type="term" value="F:heme binding"/>
    <property type="evidence" value="ECO:0007669"/>
    <property type="project" value="InterPro"/>
</dbReference>
<sequence length="447" mass="47494">MTTMIKHYFIAACAAVVSLSAFTPFTAAAQSNPAAPSVDQQLVQRGEYLAKAGDCVACHTAKGGKPFAGGLPIATPVGTVYSSNITPDKENGIGNYSEEDFDNALRHGIRKDGASLYPAMPYPSYAKVKPADVKALYAYFMNGVQADPAPNRGVDITWPLSMRWPLSIWRKVFAPAVALDGPEDNSPLVRGQYLVEGLGHCGACHTPRGVGMQEKALSNDSSLYLSGGVIDGYLANNLRGDVRDGLGHWSQADIVAFLKTGRNSHSAAFGGMADVVAQSTQYLSEADLSAMATYLKSLQPVKEGTAALAYDDKTHQALRKGSDQSPGAMTFLNNCAACHRSSGKGYEETFPTLALSPTVNADNPASLIRIVLEGAEMPWTHKAPTQFAMPGFASRLSDQEVADVVTFIRSSWGNQAASVSASDVAKVRQQVPEKKTVEVGTAPLAKQ</sequence>
<evidence type="ECO:0000256" key="9">
    <source>
        <dbReference type="ARBA" id="ARBA00023004"/>
    </source>
</evidence>
<evidence type="ECO:0000256" key="8">
    <source>
        <dbReference type="ARBA" id="ARBA00022982"/>
    </source>
</evidence>
<feature type="domain" description="Cytochrome c" evidence="14">
    <location>
        <begin position="322"/>
        <end position="412"/>
    </location>
</feature>
<comment type="cofactor">
    <cofactor evidence="11">
        <name>heme c</name>
        <dbReference type="ChEBI" id="CHEBI:61717"/>
    </cofactor>
    <text evidence="11">Binds 3 heme c groups covalently per subunit.</text>
</comment>
<dbReference type="GO" id="GO:0005506">
    <property type="term" value="F:iron ion binding"/>
    <property type="evidence" value="ECO:0007669"/>
    <property type="project" value="InterPro"/>
</dbReference>
<dbReference type="Pfam" id="PF00034">
    <property type="entry name" value="Cytochrom_C"/>
    <property type="match status" value="3"/>
</dbReference>
<dbReference type="AlphaFoldDB" id="A0A6M3ZUD2"/>
<keyword evidence="2" id="KW-0813">Transport</keyword>
<feature type="binding site" description="covalent" evidence="11">
    <location>
        <position position="338"/>
    </location>
    <ligand>
        <name>heme c</name>
        <dbReference type="ChEBI" id="CHEBI:61717"/>
        <label>3</label>
    </ligand>
</feature>
<dbReference type="PIRSF" id="PIRSF000018">
    <property type="entry name" value="Mb_ADH_cyt_c"/>
    <property type="match status" value="1"/>
</dbReference>
<gene>
    <name evidence="15" type="ORF">C798_19045</name>
</gene>
<proteinExistence type="predicted"/>
<evidence type="ECO:0000256" key="3">
    <source>
        <dbReference type="ARBA" id="ARBA00022475"/>
    </source>
</evidence>
<feature type="binding site" description="covalent" evidence="11">
    <location>
        <position position="335"/>
    </location>
    <ligand>
        <name>heme c</name>
        <dbReference type="ChEBI" id="CHEBI:61717"/>
        <label>3</label>
    </ligand>
</feature>
<dbReference type="InterPro" id="IPR014353">
    <property type="entry name" value="Membr-bd_ADH_cyt_c"/>
</dbReference>
<feature type="signal peptide" evidence="13">
    <location>
        <begin position="1"/>
        <end position="29"/>
    </location>
</feature>
<protein>
    <submittedName>
        <fullName evidence="15">Alcohol dehydrogenase</fullName>
    </submittedName>
</protein>
<reference evidence="15 16" key="1">
    <citation type="journal article" date="2012" name="J. Bacteriol.">
        <title>Genome sequence of the pathogenic Herbaspirillum seropedicae strain Os34, isolated from rice roots.</title>
        <authorList>
            <person name="Ye W."/>
            <person name="Ye S."/>
            <person name="Liu J."/>
            <person name="Chang S."/>
            <person name="Chen M."/>
            <person name="Zhu B."/>
            <person name="Guo L."/>
            <person name="An Q."/>
        </authorList>
    </citation>
    <scope>NUCLEOTIDE SEQUENCE [LARGE SCALE GENOMIC DNA]</scope>
    <source>
        <strain evidence="15 16">Os34</strain>
    </source>
</reference>
<evidence type="ECO:0000256" key="6">
    <source>
        <dbReference type="ARBA" id="ARBA00022729"/>
    </source>
</evidence>
<evidence type="ECO:0000256" key="7">
    <source>
        <dbReference type="ARBA" id="ARBA00022737"/>
    </source>
</evidence>
<feature type="binding site" description="axial binding residue" evidence="12">
    <location>
        <position position="59"/>
    </location>
    <ligand>
        <name>heme c</name>
        <dbReference type="ChEBI" id="CHEBI:61717"/>
        <label>1</label>
    </ligand>
    <ligandPart>
        <name>Fe</name>
        <dbReference type="ChEBI" id="CHEBI:18248"/>
    </ligandPart>
</feature>
<feature type="binding site" description="covalent" evidence="11">
    <location>
        <position position="201"/>
    </location>
    <ligand>
        <name>heme c</name>
        <dbReference type="ChEBI" id="CHEBI:61717"/>
        <label>2</label>
    </ligand>
</feature>
<dbReference type="PROSITE" id="PS51007">
    <property type="entry name" value="CYTC"/>
    <property type="match status" value="3"/>
</dbReference>
<keyword evidence="8" id="KW-0249">Electron transport</keyword>
<dbReference type="InterPro" id="IPR036909">
    <property type="entry name" value="Cyt_c-like_dom_sf"/>
</dbReference>
<keyword evidence="9 12" id="KW-0408">Iron</keyword>
<evidence type="ECO:0000259" key="14">
    <source>
        <dbReference type="PROSITE" id="PS51007"/>
    </source>
</evidence>
<keyword evidence="4 11" id="KW-0349">Heme</keyword>
<evidence type="ECO:0000256" key="11">
    <source>
        <dbReference type="PIRSR" id="PIRSR000018-50"/>
    </source>
</evidence>